<dbReference type="AlphaFoldDB" id="A0A100XWB7"/>
<gene>
    <name evidence="2" type="ORF">APY94_09695</name>
</gene>
<dbReference type="OrthoDB" id="205337at2157"/>
<dbReference type="GO" id="GO:0016779">
    <property type="term" value="F:nucleotidyltransferase activity"/>
    <property type="evidence" value="ECO:0007669"/>
    <property type="project" value="UniProtKB-KW"/>
</dbReference>
<evidence type="ECO:0000259" key="1">
    <source>
        <dbReference type="SMART" id="SM00852"/>
    </source>
</evidence>
<dbReference type="PANTHER" id="PTHR43232">
    <property type="entry name" value="MOLYBDENUM COFACTOR BIOSYNTHESIS PROTEIN B"/>
    <property type="match status" value="1"/>
</dbReference>
<evidence type="ECO:0000313" key="2">
    <source>
        <dbReference type="EMBL" id="KUH32357.1"/>
    </source>
</evidence>
<dbReference type="SUPFAM" id="SSF53218">
    <property type="entry name" value="Molybdenum cofactor biosynthesis proteins"/>
    <property type="match status" value="1"/>
</dbReference>
<comment type="caution">
    <text evidence="2">The sequence shown here is derived from an EMBL/GenBank/DDBJ whole genome shotgun (WGS) entry which is preliminary data.</text>
</comment>
<evidence type="ECO:0000313" key="3">
    <source>
        <dbReference type="Proteomes" id="UP000053462"/>
    </source>
</evidence>
<dbReference type="CDD" id="cd00886">
    <property type="entry name" value="MogA_MoaB"/>
    <property type="match status" value="1"/>
</dbReference>
<reference evidence="2 3" key="1">
    <citation type="submission" date="2015-10" db="EMBL/GenBank/DDBJ databases">
        <title>Draft genome sequence of Thermococcus celericrescens strain DSM 17994.</title>
        <authorList>
            <person name="Hong S.-J."/>
            <person name="Park C.-E."/>
            <person name="Shin J.-H."/>
        </authorList>
    </citation>
    <scope>NUCLEOTIDE SEQUENCE [LARGE SCALE GENOMIC DNA]</scope>
    <source>
        <strain evidence="2 3">DSM 17994</strain>
    </source>
</reference>
<keyword evidence="2" id="KW-0548">Nucleotidyltransferase</keyword>
<name>A0A100XWB7_9EURY</name>
<dbReference type="GO" id="GO:0006777">
    <property type="term" value="P:Mo-molybdopterin cofactor biosynthetic process"/>
    <property type="evidence" value="ECO:0007669"/>
    <property type="project" value="InterPro"/>
</dbReference>
<dbReference type="NCBIfam" id="TIGR00177">
    <property type="entry name" value="molyb_syn"/>
    <property type="match status" value="1"/>
</dbReference>
<dbReference type="RefSeq" id="WP_058939438.1">
    <property type="nucleotide sequence ID" value="NZ_LLYW01000035.1"/>
</dbReference>
<proteinExistence type="predicted"/>
<sequence>MGAEEHKRKAPKKFKFAVITVSDTASRGEKEDKSGKFLIEELEKAGHEKVYYAVVPDEKMEIIGAVVEAFRAGAEVLVTSGGTGIASRDVTIESIRPLLDKELTGFGEVFRLLSYEEIGTAAVMTRATAGIIRSSGRTMAVFCLPGSLGAARTGIRIILKEAGHVLKHGRE</sequence>
<keyword evidence="2" id="KW-0808">Transferase</keyword>
<dbReference type="InterPro" id="IPR001453">
    <property type="entry name" value="MoaB/Mog_dom"/>
</dbReference>
<dbReference type="FunFam" id="3.40.980.10:FF:000006">
    <property type="entry name" value="Molybdenum cofactor biosynthesis protein B"/>
    <property type="match status" value="1"/>
</dbReference>
<dbReference type="InterPro" id="IPR012245">
    <property type="entry name" value="MoaB"/>
</dbReference>
<dbReference type="GeneID" id="41608498"/>
<dbReference type="Proteomes" id="UP000053462">
    <property type="component" value="Unassembled WGS sequence"/>
</dbReference>
<dbReference type="Gene3D" id="3.40.980.10">
    <property type="entry name" value="MoaB/Mog-like domain"/>
    <property type="match status" value="1"/>
</dbReference>
<organism evidence="2 3">
    <name type="scientific">Thermococcus celericrescens</name>
    <dbReference type="NCBI Taxonomy" id="227598"/>
    <lineage>
        <taxon>Archaea</taxon>
        <taxon>Methanobacteriati</taxon>
        <taxon>Methanobacteriota</taxon>
        <taxon>Thermococci</taxon>
        <taxon>Thermococcales</taxon>
        <taxon>Thermococcaceae</taxon>
        <taxon>Thermococcus</taxon>
    </lineage>
</organism>
<dbReference type="Pfam" id="PF00994">
    <property type="entry name" value="MoCF_biosynth"/>
    <property type="match status" value="1"/>
</dbReference>
<keyword evidence="3" id="KW-1185">Reference proteome</keyword>
<dbReference type="PIRSF" id="PIRSF006443">
    <property type="entry name" value="MoaB"/>
    <property type="match status" value="1"/>
</dbReference>
<dbReference type="GO" id="GO:0005829">
    <property type="term" value="C:cytosol"/>
    <property type="evidence" value="ECO:0007669"/>
    <property type="project" value="TreeGrafter"/>
</dbReference>
<dbReference type="STRING" id="227598.APY94_09695"/>
<protein>
    <submittedName>
        <fullName evidence="2">Molybdopterin adenylyltransferase</fullName>
    </submittedName>
</protein>
<dbReference type="SMART" id="SM00852">
    <property type="entry name" value="MoCF_biosynth"/>
    <property type="match status" value="1"/>
</dbReference>
<dbReference type="EMBL" id="LLYW01000035">
    <property type="protein sequence ID" value="KUH32357.1"/>
    <property type="molecule type" value="Genomic_DNA"/>
</dbReference>
<accession>A0A100XWB7</accession>
<dbReference type="PANTHER" id="PTHR43232:SF2">
    <property type="entry name" value="MOLYBDENUM COFACTOR BIOSYNTHESIS PROTEIN B"/>
    <property type="match status" value="1"/>
</dbReference>
<feature type="domain" description="MoaB/Mog" evidence="1">
    <location>
        <begin position="17"/>
        <end position="165"/>
    </location>
</feature>
<dbReference type="InterPro" id="IPR036425">
    <property type="entry name" value="MoaB/Mog-like_dom_sf"/>
</dbReference>